<evidence type="ECO:0000256" key="2">
    <source>
        <dbReference type="ARBA" id="ARBA00009533"/>
    </source>
</evidence>
<reference evidence="7 8" key="1">
    <citation type="submission" date="2017-03" db="EMBL/GenBank/DDBJ databases">
        <title>Genome of the blue death feigning beetle - Asbolus verrucosus.</title>
        <authorList>
            <person name="Rider S.D."/>
        </authorList>
    </citation>
    <scope>NUCLEOTIDE SEQUENCE [LARGE SCALE GENOMIC DNA]</scope>
    <source>
        <strain evidence="7">Butters</strain>
        <tissue evidence="7">Head and leg muscle</tissue>
    </source>
</reference>
<dbReference type="GO" id="GO:0030170">
    <property type="term" value="F:pyridoxal phosphate binding"/>
    <property type="evidence" value="ECO:0007669"/>
    <property type="project" value="InterPro"/>
</dbReference>
<evidence type="ECO:0000256" key="5">
    <source>
        <dbReference type="PIRSR" id="PIRSR602129-50"/>
    </source>
</evidence>
<dbReference type="GO" id="GO:0006584">
    <property type="term" value="P:catecholamine metabolic process"/>
    <property type="evidence" value="ECO:0007669"/>
    <property type="project" value="TreeGrafter"/>
</dbReference>
<evidence type="ECO:0000313" key="7">
    <source>
        <dbReference type="EMBL" id="RZC37350.1"/>
    </source>
</evidence>
<dbReference type="Gene3D" id="3.90.1150.10">
    <property type="entry name" value="Aspartate Aminotransferase, domain 1"/>
    <property type="match status" value="1"/>
</dbReference>
<dbReference type="InterPro" id="IPR002129">
    <property type="entry name" value="PyrdxlP-dep_de-COase"/>
</dbReference>
<dbReference type="InterPro" id="IPR015424">
    <property type="entry name" value="PyrdxlP-dep_Trfase"/>
</dbReference>
<dbReference type="InterPro" id="IPR010977">
    <property type="entry name" value="Aromatic_deC"/>
</dbReference>
<dbReference type="OrthoDB" id="639767at2759"/>
<name>A0A482VX43_ASBVE</name>
<dbReference type="GO" id="GO:0004058">
    <property type="term" value="F:aromatic-L-amino-acid decarboxylase activity"/>
    <property type="evidence" value="ECO:0007669"/>
    <property type="project" value="TreeGrafter"/>
</dbReference>
<comment type="caution">
    <text evidence="7">The sequence shown here is derived from an EMBL/GenBank/DDBJ whole genome shotgun (WGS) entry which is preliminary data.</text>
</comment>
<comment type="cofactor">
    <cofactor evidence="1 5 6">
        <name>pyridoxal 5'-phosphate</name>
        <dbReference type="ChEBI" id="CHEBI:597326"/>
    </cofactor>
</comment>
<accession>A0A482VX43</accession>
<evidence type="ECO:0000313" key="8">
    <source>
        <dbReference type="Proteomes" id="UP000292052"/>
    </source>
</evidence>
<keyword evidence="8" id="KW-1185">Reference proteome</keyword>
<dbReference type="InterPro" id="IPR015422">
    <property type="entry name" value="PyrdxlP-dep_Trfase_small"/>
</dbReference>
<dbReference type="Gene3D" id="3.40.640.10">
    <property type="entry name" value="Type I PLP-dependent aspartate aminotransferase-like (Major domain)"/>
    <property type="match status" value="1"/>
</dbReference>
<dbReference type="GO" id="GO:0019752">
    <property type="term" value="P:carboxylic acid metabolic process"/>
    <property type="evidence" value="ECO:0007669"/>
    <property type="project" value="InterPro"/>
</dbReference>
<gene>
    <name evidence="7" type="ORF">BDFB_009266</name>
</gene>
<dbReference type="Pfam" id="PF00282">
    <property type="entry name" value="Pyridoxal_deC"/>
    <property type="match status" value="1"/>
</dbReference>
<feature type="modified residue" description="N6-(pyridoxal phosphate)lysine" evidence="5">
    <location>
        <position position="265"/>
    </location>
</feature>
<dbReference type="PRINTS" id="PR00800">
    <property type="entry name" value="YHDCRBOXLASE"/>
</dbReference>
<organism evidence="7 8">
    <name type="scientific">Asbolus verrucosus</name>
    <name type="common">Desert ironclad beetle</name>
    <dbReference type="NCBI Taxonomy" id="1661398"/>
    <lineage>
        <taxon>Eukaryota</taxon>
        <taxon>Metazoa</taxon>
        <taxon>Ecdysozoa</taxon>
        <taxon>Arthropoda</taxon>
        <taxon>Hexapoda</taxon>
        <taxon>Insecta</taxon>
        <taxon>Pterygota</taxon>
        <taxon>Neoptera</taxon>
        <taxon>Endopterygota</taxon>
        <taxon>Coleoptera</taxon>
        <taxon>Polyphaga</taxon>
        <taxon>Cucujiformia</taxon>
        <taxon>Tenebrionidae</taxon>
        <taxon>Pimeliinae</taxon>
        <taxon>Asbolus</taxon>
    </lineage>
</organism>
<dbReference type="GO" id="GO:0006520">
    <property type="term" value="P:amino acid metabolic process"/>
    <property type="evidence" value="ECO:0007669"/>
    <property type="project" value="InterPro"/>
</dbReference>
<dbReference type="STRING" id="1661398.A0A482VX43"/>
<dbReference type="PANTHER" id="PTHR11999">
    <property type="entry name" value="GROUP II PYRIDOXAL-5-PHOSPHATE DECARBOXYLASE"/>
    <property type="match status" value="1"/>
</dbReference>
<evidence type="ECO:0000256" key="3">
    <source>
        <dbReference type="ARBA" id="ARBA00022898"/>
    </source>
</evidence>
<comment type="similarity">
    <text evidence="2 6">Belongs to the group II decarboxylase family.</text>
</comment>
<dbReference type="Proteomes" id="UP000292052">
    <property type="component" value="Unassembled WGS sequence"/>
</dbReference>
<evidence type="ECO:0000256" key="4">
    <source>
        <dbReference type="ARBA" id="ARBA00023239"/>
    </source>
</evidence>
<dbReference type="Gene3D" id="1.20.1340.10">
    <property type="entry name" value="dopa decarboxylase, N-terminal domain"/>
    <property type="match status" value="1"/>
</dbReference>
<dbReference type="CDD" id="cd06450">
    <property type="entry name" value="DOPA_deC_like"/>
    <property type="match status" value="1"/>
</dbReference>
<dbReference type="AlphaFoldDB" id="A0A482VX43"/>
<proteinExistence type="inferred from homology"/>
<keyword evidence="3 5" id="KW-0663">Pyridoxal phosphate</keyword>
<dbReference type="PANTHER" id="PTHR11999:SF60">
    <property type="entry name" value="3,4-DIHYDROXYPHENYLACETALDEHYDE SYNTHASE"/>
    <property type="match status" value="1"/>
</dbReference>
<dbReference type="EMBL" id="QDEB01053397">
    <property type="protein sequence ID" value="RZC37350.1"/>
    <property type="molecule type" value="Genomic_DNA"/>
</dbReference>
<feature type="non-terminal residue" evidence="7">
    <location>
        <position position="1"/>
    </location>
</feature>
<protein>
    <submittedName>
        <fullName evidence="7">Pyridoxal deC and/or SLA LP auto ag domain containing protein</fullName>
    </submittedName>
</protein>
<evidence type="ECO:0000256" key="6">
    <source>
        <dbReference type="RuleBase" id="RU000382"/>
    </source>
</evidence>
<evidence type="ECO:0000256" key="1">
    <source>
        <dbReference type="ARBA" id="ARBA00001933"/>
    </source>
</evidence>
<dbReference type="SUPFAM" id="SSF53383">
    <property type="entry name" value="PLP-dependent transferases"/>
    <property type="match status" value="1"/>
</dbReference>
<sequence>QVLSSVEPGYMKCLLPEKAPSSGESWQSVLQDLHKIVAPGLTHWHSPNFHAYYPTANSFPGIVGELLLSGLGVISTDWLSSPACVELELKMMDWLATIINLPKVFFNSSDGPGGGIIQNAASESTLLGLLAGKNRAISQNPQCKLVAYTSEQSNSSVEKAGILASVPMRLLPTDEEGRLRGDTLLRAILEDREQGLTPCCVVATLGTTGTCAFDRLEEIGPICAQFGVWLHVDAAYAGSAFACPEYRHLMKGVEFADSFNFNPHKWMLVNSDCSAMWFKNTKHIEAIFSHKTSETIPEVQFWQIPSARRFRSLKLWFVLRIYGVSGIQNHIRYQISLAKFFEELVKNDSRFEVCTANMGLICFRLKGGDSLTQMLLNKVAERKNIFIMPYYYHNKLVIRFVICSRFTEEKDILFAWNEIKNQTNLIPKFYGKDQYNIADTITKENHITIS</sequence>
<dbReference type="InterPro" id="IPR015421">
    <property type="entry name" value="PyrdxlP-dep_Trfase_major"/>
</dbReference>
<keyword evidence="4 6" id="KW-0456">Lyase</keyword>
<dbReference type="GO" id="GO:0005737">
    <property type="term" value="C:cytoplasm"/>
    <property type="evidence" value="ECO:0007669"/>
    <property type="project" value="TreeGrafter"/>
</dbReference>